<gene>
    <name evidence="2" type="ORF">BN1221_03035</name>
</gene>
<dbReference type="STRING" id="1109412.BN1221_03035"/>
<dbReference type="RefSeq" id="WP_048637989.1">
    <property type="nucleotide sequence ID" value="NZ_CGIG01000001.1"/>
</dbReference>
<keyword evidence="1" id="KW-1133">Transmembrane helix</keyword>
<dbReference type="Proteomes" id="UP000044377">
    <property type="component" value="Unassembled WGS sequence"/>
</dbReference>
<keyword evidence="1" id="KW-0472">Membrane</keyword>
<accession>A0A0G4JXG3</accession>
<dbReference type="EMBL" id="CGIG01000001">
    <property type="protein sequence ID" value="CPR18123.1"/>
    <property type="molecule type" value="Genomic_DNA"/>
</dbReference>
<dbReference type="InterPro" id="IPR049802">
    <property type="entry name" value="RhsC-like_FIX"/>
</dbReference>
<keyword evidence="3" id="KW-1185">Reference proteome</keyword>
<dbReference type="CDD" id="cd20746">
    <property type="entry name" value="FIX_Ntox15_NUC_DUF4112_RhsA-like"/>
    <property type="match status" value="1"/>
</dbReference>
<reference evidence="3" key="1">
    <citation type="submission" date="2015-01" db="EMBL/GenBank/DDBJ databases">
        <authorList>
            <person name="Paterson Steve"/>
        </authorList>
    </citation>
    <scope>NUCLEOTIDE SEQUENCE [LARGE SCALE GENOMIC DNA]</scope>
    <source>
        <strain evidence="3">OBR1</strain>
    </source>
</reference>
<keyword evidence="1" id="KW-0812">Transmembrane</keyword>
<evidence type="ECO:0000313" key="2">
    <source>
        <dbReference type="EMBL" id="CPR18123.1"/>
    </source>
</evidence>
<proteinExistence type="predicted"/>
<organism evidence="2 3">
    <name type="scientific">Brenneria goodwinii</name>
    <dbReference type="NCBI Taxonomy" id="1109412"/>
    <lineage>
        <taxon>Bacteria</taxon>
        <taxon>Pseudomonadati</taxon>
        <taxon>Pseudomonadota</taxon>
        <taxon>Gammaproteobacteria</taxon>
        <taxon>Enterobacterales</taxon>
        <taxon>Pectobacteriaceae</taxon>
        <taxon>Brenneria</taxon>
    </lineage>
</organism>
<dbReference type="OrthoDB" id="7324255at2"/>
<feature type="transmembrane region" description="Helical" evidence="1">
    <location>
        <begin position="87"/>
        <end position="111"/>
    </location>
</feature>
<evidence type="ECO:0000313" key="3">
    <source>
        <dbReference type="Proteomes" id="UP000044377"/>
    </source>
</evidence>
<name>A0A0G4JXG3_9GAMM</name>
<sequence length="491" mass="54899">MDQQFNHALAFFTAAPDSWFSQGKKKIEACGQWIWETIQGDFNDNQTTGQVVTGTVISMIPFVDQICDVRDLVANCRKINEDSDNTAAWVALALTLIGCIPVLGSFVKGAFKVMFLYLRKRVLDAAGKVMSSQLVNQAVDGAIKRLKQFLDMSATRKFLSAAGCHNPYIDLSVKLREMMPSISVPSLLSALDDLIAATRELLGNARSWGPESIRKPIDATLQGLTAVRDKADSMLGKALTPVNQWLEALAVRLEIEGNTLYRAHSGLNVHKLREIEEADLLLAKRPDWVDVNAGAKYKGIQNISATHKDYMADGWPDLENGFLKGKHKTFHIMNAAYAEPGERLYRVLDPGNDSYDNGAYWLREKDFLALQSKAEWRKKCAVWKNWNENGEYVVYTVPPGQRIKLWEGPAATQEIDVKIKDPKTGEFIKTKDKVSLEGGGNQLLISPGDLRREAMGPRRKTGWGYRDLNDEANSFVGVPQLKTNWYGDNKE</sequence>
<protein>
    <submittedName>
        <fullName evidence="2">Uncharacterized protein</fullName>
    </submittedName>
</protein>
<dbReference type="AlphaFoldDB" id="A0A0G4JXG3"/>
<evidence type="ECO:0000256" key="1">
    <source>
        <dbReference type="SAM" id="Phobius"/>
    </source>
</evidence>